<dbReference type="InterPro" id="IPR003690">
    <property type="entry name" value="MTERF"/>
</dbReference>
<dbReference type="GO" id="GO:0005759">
    <property type="term" value="C:mitochondrial matrix"/>
    <property type="evidence" value="ECO:0007669"/>
    <property type="project" value="TreeGrafter"/>
</dbReference>
<gene>
    <name evidence="1" type="ORF">PAPOLLO_LOCUS11985</name>
</gene>
<dbReference type="SMART" id="SM00733">
    <property type="entry name" value="Mterf"/>
    <property type="match status" value="3"/>
</dbReference>
<keyword evidence="2" id="KW-1185">Reference proteome</keyword>
<comment type="caution">
    <text evidence="1">The sequence shown here is derived from an EMBL/GenBank/DDBJ whole genome shotgun (WGS) entry which is preliminary data.</text>
</comment>
<dbReference type="EMBL" id="CAJQZP010000876">
    <property type="protein sequence ID" value="CAG4990595.1"/>
    <property type="molecule type" value="Genomic_DNA"/>
</dbReference>
<dbReference type="Pfam" id="PF02536">
    <property type="entry name" value="mTERF"/>
    <property type="match status" value="1"/>
</dbReference>
<dbReference type="PANTHER" id="PTHR15437:SF6">
    <property type="entry name" value="TRANSCRIPTION TERMINATION FACTOR, MITOCHONDRIAL"/>
    <property type="match status" value="1"/>
</dbReference>
<dbReference type="Proteomes" id="UP000691718">
    <property type="component" value="Unassembled WGS sequence"/>
</dbReference>
<proteinExistence type="predicted"/>
<reference evidence="1" key="1">
    <citation type="submission" date="2021-04" db="EMBL/GenBank/DDBJ databases">
        <authorList>
            <person name="Tunstrom K."/>
        </authorList>
    </citation>
    <scope>NUCLEOTIDE SEQUENCE</scope>
</reference>
<dbReference type="AlphaFoldDB" id="A0A8S3X166"/>
<sequence length="315" mass="37564">MTYNLYKFHLIYFYNVKKSVSTNFQINWYKNIEKIKNKYEDENHSDLDNSKTKLILLLNFECKEDAVPFHKLSHRTLLQIYKRTKDDEQKGYCKNRLYYLSSRLNCPPKQLAELLPKRTFLYNLSFEWLENSLNVLLDFGVSPDRILRDLWVLKYHHETINERLLRVKNLGIENLYPWMVRCTENILNRYIEISQQTKNILGEDESTQVYLAKRLNISLEEIEEICVKIPSLKTIRVTKLKPFLDFLISEGFSLEDIARKPRVLTASQNTVKQRLDQLRHLGLKSINLNILSRGRKDFKKYYTSLQSVLQNKQNS</sequence>
<dbReference type="PANTHER" id="PTHR15437">
    <property type="entry name" value="TRANSCRIPTION TERMINATION FACTOR, MITOCHONDRIAL"/>
    <property type="match status" value="1"/>
</dbReference>
<dbReference type="GO" id="GO:0006393">
    <property type="term" value="P:termination of mitochondrial transcription"/>
    <property type="evidence" value="ECO:0007669"/>
    <property type="project" value="TreeGrafter"/>
</dbReference>
<evidence type="ECO:0000313" key="2">
    <source>
        <dbReference type="Proteomes" id="UP000691718"/>
    </source>
</evidence>
<dbReference type="OrthoDB" id="75923at2759"/>
<organism evidence="1 2">
    <name type="scientific">Parnassius apollo</name>
    <name type="common">Apollo butterfly</name>
    <name type="synonym">Papilio apollo</name>
    <dbReference type="NCBI Taxonomy" id="110799"/>
    <lineage>
        <taxon>Eukaryota</taxon>
        <taxon>Metazoa</taxon>
        <taxon>Ecdysozoa</taxon>
        <taxon>Arthropoda</taxon>
        <taxon>Hexapoda</taxon>
        <taxon>Insecta</taxon>
        <taxon>Pterygota</taxon>
        <taxon>Neoptera</taxon>
        <taxon>Endopterygota</taxon>
        <taxon>Lepidoptera</taxon>
        <taxon>Glossata</taxon>
        <taxon>Ditrysia</taxon>
        <taxon>Papilionoidea</taxon>
        <taxon>Papilionidae</taxon>
        <taxon>Parnassiinae</taxon>
        <taxon>Parnassini</taxon>
        <taxon>Parnassius</taxon>
        <taxon>Parnassius</taxon>
    </lineage>
</organism>
<name>A0A8S3X166_PARAO</name>
<evidence type="ECO:0000313" key="1">
    <source>
        <dbReference type="EMBL" id="CAG4990595.1"/>
    </source>
</evidence>
<dbReference type="GO" id="GO:0003676">
    <property type="term" value="F:nucleic acid binding"/>
    <property type="evidence" value="ECO:0007669"/>
    <property type="project" value="InterPro"/>
</dbReference>
<protein>
    <submittedName>
        <fullName evidence="1">(apollo) hypothetical protein</fullName>
    </submittedName>
</protein>
<accession>A0A8S3X166</accession>